<dbReference type="AlphaFoldDB" id="A0A5B8LMN1"/>
<protein>
    <submittedName>
        <fullName evidence="3">Tripartite tricarboxylate transporter permease</fullName>
    </submittedName>
</protein>
<feature type="transmembrane region" description="Helical" evidence="1">
    <location>
        <begin position="319"/>
        <end position="343"/>
    </location>
</feature>
<dbReference type="PANTHER" id="PTHR35342:SF5">
    <property type="entry name" value="TRICARBOXYLIC TRANSPORT PROTEIN"/>
    <property type="match status" value="1"/>
</dbReference>
<accession>A0A5B8LMN1</accession>
<dbReference type="Pfam" id="PF01970">
    <property type="entry name" value="TctA"/>
    <property type="match status" value="1"/>
</dbReference>
<evidence type="ECO:0000256" key="1">
    <source>
        <dbReference type="SAM" id="Phobius"/>
    </source>
</evidence>
<dbReference type="EMBL" id="CP042304">
    <property type="protein sequence ID" value="QDZ09527.1"/>
    <property type="molecule type" value="Genomic_DNA"/>
</dbReference>
<feature type="transmembrane region" description="Helical" evidence="1">
    <location>
        <begin position="170"/>
        <end position="188"/>
    </location>
</feature>
<keyword evidence="4" id="KW-1185">Reference proteome</keyword>
<dbReference type="KEGG" id="dea:FPZ08_01455"/>
<evidence type="ECO:0000313" key="4">
    <source>
        <dbReference type="Proteomes" id="UP000315364"/>
    </source>
</evidence>
<dbReference type="InterPro" id="IPR002823">
    <property type="entry name" value="DUF112_TM"/>
</dbReference>
<feature type="transmembrane region" description="Helical" evidence="1">
    <location>
        <begin position="355"/>
        <end position="382"/>
    </location>
</feature>
<evidence type="ECO:0000259" key="2">
    <source>
        <dbReference type="Pfam" id="PF01970"/>
    </source>
</evidence>
<feature type="transmembrane region" description="Helical" evidence="1">
    <location>
        <begin position="462"/>
        <end position="486"/>
    </location>
</feature>
<feature type="domain" description="DUF112" evidence="2">
    <location>
        <begin position="21"/>
        <end position="439"/>
    </location>
</feature>
<feature type="transmembrane region" description="Helical" evidence="1">
    <location>
        <begin position="140"/>
        <end position="163"/>
    </location>
</feature>
<sequence>MTDLAHHLLLGFSVVLSVENLMLCLIGCLVGTLIGVLPGIGPLATIAILMPLTYNSEPAGAIIMLAGIYYGSQYGGSTTAILVNMPGESSSVVTALDGHAMARQGKAGKALGIAAIGSFIAGTFATLVLAGIAIPLSKLALSLTAGNYFALMVLGLTLAIVVGGGSLLKAFCALLIGVVMALVGADQITGEPRLTFGTQVLYDGFDIAVVAMGLFGIAEILRNLETPESRPFVGDVVGGLLPNKQDMKASAGAIARGSILGSLVGIVPGNGATLSSFASYALEKRVARHPEEFGKGAIQGVAGPESANNAAAQTTFVPLLTLGLPSTATMALIGGAMTLHGVVPGPQLIQMHPDLFWGVVTSMWLGNLMLVVINLPLIGIWVRLLKVPYHLLFPAIVLICCIGIYSVNSRPTDILMVAAFGAIGYLFYKLKFEPAPLLLGLVLGGMLEDSLHRGLILSRGNLWGFLADPMTLVLLLISVIVVVSALSPSISRRRHVLAEEG</sequence>
<dbReference type="RefSeq" id="WP_146288338.1">
    <property type="nucleotide sequence ID" value="NZ_CP042304.1"/>
</dbReference>
<reference evidence="3 4" key="1">
    <citation type="submission" date="2019-07" db="EMBL/GenBank/DDBJ databases">
        <title>Full genome sequence of Devosia sp. Gsoil 520.</title>
        <authorList>
            <person name="Im W.-T."/>
        </authorList>
    </citation>
    <scope>NUCLEOTIDE SEQUENCE [LARGE SCALE GENOMIC DNA]</scope>
    <source>
        <strain evidence="3 4">Gsoil 520</strain>
    </source>
</reference>
<keyword evidence="1" id="KW-1133">Transmembrane helix</keyword>
<feature type="transmembrane region" description="Helical" evidence="1">
    <location>
        <begin position="200"/>
        <end position="221"/>
    </location>
</feature>
<proteinExistence type="predicted"/>
<feature type="transmembrane region" description="Helical" evidence="1">
    <location>
        <begin position="110"/>
        <end position="134"/>
    </location>
</feature>
<dbReference type="OrthoDB" id="7912266at2"/>
<dbReference type="PANTHER" id="PTHR35342">
    <property type="entry name" value="TRICARBOXYLIC TRANSPORT PROTEIN"/>
    <property type="match status" value="1"/>
</dbReference>
<name>A0A5B8LMN1_9HYPH</name>
<feature type="transmembrane region" description="Helical" evidence="1">
    <location>
        <begin position="20"/>
        <end position="49"/>
    </location>
</feature>
<gene>
    <name evidence="3" type="ORF">FPZ08_01455</name>
</gene>
<keyword evidence="1" id="KW-0472">Membrane</keyword>
<evidence type="ECO:0000313" key="3">
    <source>
        <dbReference type="EMBL" id="QDZ09527.1"/>
    </source>
</evidence>
<keyword evidence="1" id="KW-0812">Transmembrane</keyword>
<feature type="transmembrane region" description="Helical" evidence="1">
    <location>
        <begin position="389"/>
        <end position="408"/>
    </location>
</feature>
<organism evidence="3 4">
    <name type="scientific">Devosia ginsengisoli</name>
    <dbReference type="NCBI Taxonomy" id="400770"/>
    <lineage>
        <taxon>Bacteria</taxon>
        <taxon>Pseudomonadati</taxon>
        <taxon>Pseudomonadota</taxon>
        <taxon>Alphaproteobacteria</taxon>
        <taxon>Hyphomicrobiales</taxon>
        <taxon>Devosiaceae</taxon>
        <taxon>Devosia</taxon>
    </lineage>
</organism>
<dbReference type="Proteomes" id="UP000315364">
    <property type="component" value="Chromosome"/>
</dbReference>